<feature type="compositionally biased region" description="Basic and acidic residues" evidence="1">
    <location>
        <begin position="54"/>
        <end position="70"/>
    </location>
</feature>
<reference evidence="2" key="1">
    <citation type="submission" date="2021-03" db="EMBL/GenBank/DDBJ databases">
        <title>Draft genome sequence of rust myrtle Austropuccinia psidii MF-1, a brazilian biotype.</title>
        <authorList>
            <person name="Quecine M.C."/>
            <person name="Pachon D.M.R."/>
            <person name="Bonatelli M.L."/>
            <person name="Correr F.H."/>
            <person name="Franceschini L.M."/>
            <person name="Leite T.F."/>
            <person name="Margarido G.R.A."/>
            <person name="Almeida C.A."/>
            <person name="Ferrarezi J.A."/>
            <person name="Labate C.A."/>
        </authorList>
    </citation>
    <scope>NUCLEOTIDE SEQUENCE</scope>
    <source>
        <strain evidence="2">MF-1</strain>
    </source>
</reference>
<dbReference type="Proteomes" id="UP000765509">
    <property type="component" value="Unassembled WGS sequence"/>
</dbReference>
<accession>A0A9Q3BBF6</accession>
<feature type="compositionally biased region" description="Basic and acidic residues" evidence="1">
    <location>
        <begin position="78"/>
        <end position="101"/>
    </location>
</feature>
<evidence type="ECO:0000313" key="3">
    <source>
        <dbReference type="Proteomes" id="UP000765509"/>
    </source>
</evidence>
<name>A0A9Q3BBF6_9BASI</name>
<dbReference type="AlphaFoldDB" id="A0A9Q3BBF6"/>
<protein>
    <submittedName>
        <fullName evidence="2">Uncharacterized protein</fullName>
    </submittedName>
</protein>
<feature type="region of interest" description="Disordered" evidence="1">
    <location>
        <begin position="54"/>
        <end position="134"/>
    </location>
</feature>
<feature type="compositionally biased region" description="Low complexity" evidence="1">
    <location>
        <begin position="104"/>
        <end position="119"/>
    </location>
</feature>
<evidence type="ECO:0000313" key="2">
    <source>
        <dbReference type="EMBL" id="MBW0462198.1"/>
    </source>
</evidence>
<sequence>MTAILVIRPESFPTGNSGDITVSVQEVVYGVKEAGVGTSSNPLHMHNELLYSSEEFHGPRKESRPSKGLETHIFQRTSKKDKSLVEKTKHFVRGPEERVGPKEGQQGSGSSSSLHKQGSATKSAKQGKVSPKEK</sequence>
<organism evidence="2 3">
    <name type="scientific">Austropuccinia psidii MF-1</name>
    <dbReference type="NCBI Taxonomy" id="1389203"/>
    <lineage>
        <taxon>Eukaryota</taxon>
        <taxon>Fungi</taxon>
        <taxon>Dikarya</taxon>
        <taxon>Basidiomycota</taxon>
        <taxon>Pucciniomycotina</taxon>
        <taxon>Pucciniomycetes</taxon>
        <taxon>Pucciniales</taxon>
        <taxon>Sphaerophragmiaceae</taxon>
        <taxon>Austropuccinia</taxon>
    </lineage>
</organism>
<gene>
    <name evidence="2" type="ORF">O181_001913</name>
</gene>
<comment type="caution">
    <text evidence="2">The sequence shown here is derived from an EMBL/GenBank/DDBJ whole genome shotgun (WGS) entry which is preliminary data.</text>
</comment>
<evidence type="ECO:0000256" key="1">
    <source>
        <dbReference type="SAM" id="MobiDB-lite"/>
    </source>
</evidence>
<proteinExistence type="predicted"/>
<dbReference type="EMBL" id="AVOT02000302">
    <property type="protein sequence ID" value="MBW0462198.1"/>
    <property type="molecule type" value="Genomic_DNA"/>
</dbReference>
<keyword evidence="3" id="KW-1185">Reference proteome</keyword>